<reference evidence="1" key="1">
    <citation type="submission" date="2014-12" db="EMBL/GenBank/DDBJ databases">
        <title>Genome Sequence of Valsa Canker Pathogens Uncovers a Specific Adaption of Colonization on Woody Bark.</title>
        <authorList>
            <person name="Yin Z."/>
            <person name="Liu H."/>
            <person name="Gao X."/>
            <person name="Li Z."/>
            <person name="Song N."/>
            <person name="Ke X."/>
            <person name="Dai Q."/>
            <person name="Wu Y."/>
            <person name="Sun Y."/>
            <person name="Xu J.-R."/>
            <person name="Kang Z.K."/>
            <person name="Wang L."/>
            <person name="Huang L."/>
        </authorList>
    </citation>
    <scope>NUCLEOTIDE SEQUENCE [LARGE SCALE GENOMIC DNA]</scope>
    <source>
        <strain evidence="1">03-8</strain>
    </source>
</reference>
<dbReference type="OrthoDB" id="1937642at2759"/>
<gene>
    <name evidence="1" type="ORF">VM1G_12079</name>
</gene>
<sequence length="149" mass="15980">MTTPLSLLRYSLQYTWTAQKPQGSDNYSEAPPPISLSWLASSPTAQLYTRQDNNPAVSATPVAAYLAAQWRNPNDILSVLMLLGPDVIKSAITQLAGRAITLVAFSFGWVAYAPTALLSSLGGTELPIVTWLAPAFVLYPDPLGVLMGD</sequence>
<proteinExistence type="predicted"/>
<evidence type="ECO:0000313" key="1">
    <source>
        <dbReference type="EMBL" id="KUI64380.1"/>
    </source>
</evidence>
<dbReference type="EMBL" id="KN796134">
    <property type="protein sequence ID" value="KUI64380.1"/>
    <property type="molecule type" value="Genomic_DNA"/>
</dbReference>
<protein>
    <submittedName>
        <fullName evidence="1">Uncharacterized protein</fullName>
    </submittedName>
</protein>
<keyword evidence="2" id="KW-1185">Reference proteome</keyword>
<accession>A0A194VKJ1</accession>
<evidence type="ECO:0000313" key="2">
    <source>
        <dbReference type="Proteomes" id="UP000078559"/>
    </source>
</evidence>
<dbReference type="Proteomes" id="UP000078559">
    <property type="component" value="Unassembled WGS sequence"/>
</dbReference>
<name>A0A194VKJ1_CYTMA</name>
<dbReference type="AlphaFoldDB" id="A0A194VKJ1"/>
<organism evidence="1 2">
    <name type="scientific">Cytospora mali</name>
    <name type="common">Apple Valsa canker fungus</name>
    <name type="synonym">Valsa mali</name>
    <dbReference type="NCBI Taxonomy" id="578113"/>
    <lineage>
        <taxon>Eukaryota</taxon>
        <taxon>Fungi</taxon>
        <taxon>Dikarya</taxon>
        <taxon>Ascomycota</taxon>
        <taxon>Pezizomycotina</taxon>
        <taxon>Sordariomycetes</taxon>
        <taxon>Sordariomycetidae</taxon>
        <taxon>Diaporthales</taxon>
        <taxon>Cytosporaceae</taxon>
        <taxon>Cytospora</taxon>
    </lineage>
</organism>